<evidence type="ECO:0000256" key="1">
    <source>
        <dbReference type="ARBA" id="ARBA00023015"/>
    </source>
</evidence>
<gene>
    <name evidence="5" type="ORF">EH165_07350</name>
</gene>
<evidence type="ECO:0000256" key="3">
    <source>
        <dbReference type="ARBA" id="ARBA00023163"/>
    </source>
</evidence>
<keyword evidence="1" id="KW-0805">Transcription regulation</keyword>
<dbReference type="OrthoDB" id="4307011at2"/>
<dbReference type="CDD" id="cd07377">
    <property type="entry name" value="WHTH_GntR"/>
    <property type="match status" value="1"/>
</dbReference>
<dbReference type="SMART" id="SM00345">
    <property type="entry name" value="HTH_GNTR"/>
    <property type="match status" value="1"/>
</dbReference>
<dbReference type="Proteomes" id="UP000268084">
    <property type="component" value="Chromosome"/>
</dbReference>
<dbReference type="RefSeq" id="WP_124798892.1">
    <property type="nucleotide sequence ID" value="NZ_CP034170.1"/>
</dbReference>
<dbReference type="PANTHER" id="PTHR38445:SF7">
    <property type="entry name" value="GNTR-FAMILY TRANSCRIPTIONAL REGULATOR"/>
    <property type="match status" value="1"/>
</dbReference>
<dbReference type="GO" id="GO:0003677">
    <property type="term" value="F:DNA binding"/>
    <property type="evidence" value="ECO:0007669"/>
    <property type="project" value="UniProtKB-KW"/>
</dbReference>
<keyword evidence="6" id="KW-1185">Reference proteome</keyword>
<dbReference type="InterPro" id="IPR036388">
    <property type="entry name" value="WH-like_DNA-bd_sf"/>
</dbReference>
<dbReference type="InterPro" id="IPR036390">
    <property type="entry name" value="WH_DNA-bd_sf"/>
</dbReference>
<dbReference type="Gene3D" id="1.10.10.10">
    <property type="entry name" value="Winged helix-like DNA-binding domain superfamily/Winged helix DNA-binding domain"/>
    <property type="match status" value="1"/>
</dbReference>
<reference evidence="5 6" key="2">
    <citation type="submission" date="2018-12" db="EMBL/GenBank/DDBJ databases">
        <title>Nakamurella antarcticus sp. nov., isolated from Antarctica South Shetland Islands soil.</title>
        <authorList>
            <person name="Peng F."/>
        </authorList>
    </citation>
    <scope>NUCLEOTIDE SEQUENCE [LARGE SCALE GENOMIC DNA]</scope>
    <source>
        <strain evidence="5 6">S14-144</strain>
    </source>
</reference>
<dbReference type="InterPro" id="IPR000524">
    <property type="entry name" value="Tscrpt_reg_HTH_GntR"/>
</dbReference>
<dbReference type="PANTHER" id="PTHR38445">
    <property type="entry name" value="HTH-TYPE TRANSCRIPTIONAL REPRESSOR YTRA"/>
    <property type="match status" value="1"/>
</dbReference>
<dbReference type="KEGG" id="nak:EH165_07350"/>
<proteinExistence type="predicted"/>
<evidence type="ECO:0000259" key="4">
    <source>
        <dbReference type="PROSITE" id="PS50949"/>
    </source>
</evidence>
<keyword evidence="3" id="KW-0804">Transcription</keyword>
<dbReference type="SUPFAM" id="SSF46785">
    <property type="entry name" value="Winged helix' DNA-binding domain"/>
    <property type="match status" value="1"/>
</dbReference>
<feature type="domain" description="HTH gntR-type" evidence="4">
    <location>
        <begin position="12"/>
        <end position="80"/>
    </location>
</feature>
<organism evidence="5 6">
    <name type="scientific">Nakamurella antarctica</name>
    <dbReference type="NCBI Taxonomy" id="1902245"/>
    <lineage>
        <taxon>Bacteria</taxon>
        <taxon>Bacillati</taxon>
        <taxon>Actinomycetota</taxon>
        <taxon>Actinomycetes</taxon>
        <taxon>Nakamurellales</taxon>
        <taxon>Nakamurellaceae</taxon>
        <taxon>Nakamurella</taxon>
    </lineage>
</organism>
<accession>A0A3G8ZKZ3</accession>
<protein>
    <submittedName>
        <fullName evidence="5">GntR family transcriptional regulator</fullName>
    </submittedName>
</protein>
<dbReference type="GO" id="GO:0003700">
    <property type="term" value="F:DNA-binding transcription factor activity"/>
    <property type="evidence" value="ECO:0007669"/>
    <property type="project" value="InterPro"/>
</dbReference>
<reference evidence="5 6" key="1">
    <citation type="submission" date="2018-11" db="EMBL/GenBank/DDBJ databases">
        <authorList>
            <person name="Da X."/>
        </authorList>
    </citation>
    <scope>NUCLEOTIDE SEQUENCE [LARGE SCALE GENOMIC DNA]</scope>
    <source>
        <strain evidence="5 6">S14-144</strain>
    </source>
</reference>
<dbReference type="PROSITE" id="PS50949">
    <property type="entry name" value="HTH_GNTR"/>
    <property type="match status" value="1"/>
</dbReference>
<evidence type="ECO:0000313" key="6">
    <source>
        <dbReference type="Proteomes" id="UP000268084"/>
    </source>
</evidence>
<dbReference type="AlphaFoldDB" id="A0A3G8ZKZ3"/>
<keyword evidence="2" id="KW-0238">DNA-binding</keyword>
<sequence>MIRFTLDPQSGVSTYLQLVHQVRHAIRLGLLAPGDQLPTAKDVVADLAINPNTVLKAYRDLERDGLVQPRPGLGTFISATLGDSSRAEKARLQEELSDWVRDALEAGLEQEDIRALFSRALLDIATRESA</sequence>
<dbReference type="EMBL" id="CP034170">
    <property type="protein sequence ID" value="AZI57982.1"/>
    <property type="molecule type" value="Genomic_DNA"/>
</dbReference>
<name>A0A3G8ZKZ3_9ACTN</name>
<evidence type="ECO:0000313" key="5">
    <source>
        <dbReference type="EMBL" id="AZI57982.1"/>
    </source>
</evidence>
<evidence type="ECO:0000256" key="2">
    <source>
        <dbReference type="ARBA" id="ARBA00023125"/>
    </source>
</evidence>
<dbReference type="Pfam" id="PF00392">
    <property type="entry name" value="GntR"/>
    <property type="match status" value="1"/>
</dbReference>